<evidence type="ECO:0000256" key="1">
    <source>
        <dbReference type="ARBA" id="ARBA00004141"/>
    </source>
</evidence>
<proteinExistence type="predicted"/>
<evidence type="ECO:0000313" key="6">
    <source>
        <dbReference type="Proteomes" id="UP000008854"/>
    </source>
</evidence>
<dbReference type="InParanoid" id="A0A3Q0KN18"/>
<evidence type="ECO:0000256" key="3">
    <source>
        <dbReference type="ARBA" id="ARBA00022989"/>
    </source>
</evidence>
<dbReference type="AlphaFoldDB" id="A0A3Q0KN18"/>
<feature type="transmembrane region" description="Helical" evidence="5">
    <location>
        <begin position="72"/>
        <end position="95"/>
    </location>
</feature>
<reference evidence="6" key="1">
    <citation type="journal article" date="2012" name="PLoS Negl. Trop. Dis.">
        <title>A systematically improved high quality genome and transcriptome of the human blood fluke Schistosoma mansoni.</title>
        <authorList>
            <person name="Protasio A.V."/>
            <person name="Tsai I.J."/>
            <person name="Babbage A."/>
            <person name="Nichol S."/>
            <person name="Hunt M."/>
            <person name="Aslett M.A."/>
            <person name="De Silva N."/>
            <person name="Velarde G.S."/>
            <person name="Anderson T.J."/>
            <person name="Clark R.C."/>
            <person name="Davidson C."/>
            <person name="Dillon G.P."/>
            <person name="Holroyd N.E."/>
            <person name="LoVerde P.T."/>
            <person name="Lloyd C."/>
            <person name="McQuillan J."/>
            <person name="Oliveira G."/>
            <person name="Otto T.D."/>
            <person name="Parker-Manuel S.J."/>
            <person name="Quail M.A."/>
            <person name="Wilson R.A."/>
            <person name="Zerlotini A."/>
            <person name="Dunne D.W."/>
            <person name="Berriman M."/>
        </authorList>
    </citation>
    <scope>NUCLEOTIDE SEQUENCE [LARGE SCALE GENOMIC DNA]</scope>
    <source>
        <strain evidence="6">Puerto Rican</strain>
    </source>
</reference>
<protein>
    <submittedName>
        <fullName evidence="7">Tetraspanin, putative</fullName>
    </submittedName>
</protein>
<accession>A0A3Q0KN18</accession>
<keyword evidence="4 5" id="KW-0472">Membrane</keyword>
<evidence type="ECO:0000256" key="2">
    <source>
        <dbReference type="ARBA" id="ARBA00022692"/>
    </source>
</evidence>
<keyword evidence="6" id="KW-1185">Reference proteome</keyword>
<feature type="transmembrane region" description="Helical" evidence="5">
    <location>
        <begin position="102"/>
        <end position="123"/>
    </location>
</feature>
<evidence type="ECO:0000313" key="7">
    <source>
        <dbReference type="WBParaSite" id="Smp_140140.1"/>
    </source>
</evidence>
<reference evidence="7" key="2">
    <citation type="submission" date="2018-12" db="UniProtKB">
        <authorList>
            <consortium name="WormBaseParasite"/>
        </authorList>
    </citation>
    <scope>IDENTIFICATION</scope>
    <source>
        <strain evidence="7">Puerto Rican</strain>
    </source>
</reference>
<dbReference type="Proteomes" id="UP000008854">
    <property type="component" value="Unassembled WGS sequence"/>
</dbReference>
<feature type="transmembrane region" description="Helical" evidence="5">
    <location>
        <begin position="244"/>
        <end position="270"/>
    </location>
</feature>
<dbReference type="GO" id="GO:0016020">
    <property type="term" value="C:membrane"/>
    <property type="evidence" value="ECO:0007669"/>
    <property type="project" value="UniProtKB-SubCell"/>
</dbReference>
<dbReference type="Pfam" id="PF00335">
    <property type="entry name" value="Tetraspanin"/>
    <property type="match status" value="1"/>
</dbReference>
<keyword evidence="3 5" id="KW-1133">Transmembrane helix</keyword>
<evidence type="ECO:0000256" key="4">
    <source>
        <dbReference type="ARBA" id="ARBA00023136"/>
    </source>
</evidence>
<dbReference type="InterPro" id="IPR018499">
    <property type="entry name" value="Tetraspanin/Peripherin"/>
</dbReference>
<dbReference type="ExpressionAtlas" id="A0A3Q0KN18">
    <property type="expression patterns" value="baseline"/>
</dbReference>
<organism evidence="6 7">
    <name type="scientific">Schistosoma mansoni</name>
    <name type="common">Blood fluke</name>
    <dbReference type="NCBI Taxonomy" id="6183"/>
    <lineage>
        <taxon>Eukaryota</taxon>
        <taxon>Metazoa</taxon>
        <taxon>Spiralia</taxon>
        <taxon>Lophotrochozoa</taxon>
        <taxon>Platyhelminthes</taxon>
        <taxon>Trematoda</taxon>
        <taxon>Digenea</taxon>
        <taxon>Strigeidida</taxon>
        <taxon>Schistosomatoidea</taxon>
        <taxon>Schistosomatidae</taxon>
        <taxon>Schistosoma</taxon>
    </lineage>
</organism>
<keyword evidence="2 5" id="KW-0812">Transmembrane</keyword>
<evidence type="ECO:0000256" key="5">
    <source>
        <dbReference type="SAM" id="Phobius"/>
    </source>
</evidence>
<comment type="subcellular location">
    <subcellularLocation>
        <location evidence="1">Membrane</location>
        <topology evidence="1">Multi-pass membrane protein</topology>
    </subcellularLocation>
</comment>
<dbReference type="WBParaSite" id="Smp_140140.1">
    <property type="protein sequence ID" value="Smp_140140.1"/>
    <property type="gene ID" value="Smp_140140"/>
</dbReference>
<feature type="transmembrane region" description="Helical" evidence="5">
    <location>
        <begin position="12"/>
        <end position="32"/>
    </location>
</feature>
<sequence length="277" mass="31955">MHSTVRRIFHVLNLICLLVLLLAFVFFVIAFWTKLPVKIVEPTLKKLRIDGINNRTVSDGVNSVLRTFTRPIILPLMAISLVFACIYLFGALIAFNRSSTLFLMYEVTLTVCIIVHIVMITMVLKHPENIEKMMEKLFSRKFYLYRSMSSLDGASLFAAVVMIDLKCCGYLNPFDFDDDKTESNDEYDGHTYDDLLLPIPCCMMDKHFRLIDINCPNFHYMSENEQKHHNKGCKQLFGQKAFSIIAYIAYLSITLIVINIALVICVILVLKEIWIYL</sequence>
<name>A0A3Q0KN18_SCHMA</name>